<gene>
    <name evidence="6" type="ORF">B6S12_04090</name>
</gene>
<dbReference type="PANTHER" id="PTHR30126">
    <property type="entry name" value="HTH-TYPE TRANSCRIPTIONAL REGULATOR"/>
    <property type="match status" value="1"/>
</dbReference>
<dbReference type="RefSeq" id="WP_111229545.1">
    <property type="nucleotide sequence ID" value="NZ_NBIU01000008.1"/>
</dbReference>
<keyword evidence="4" id="KW-0804">Transcription</keyword>
<proteinExistence type="inferred from homology"/>
<evidence type="ECO:0000313" key="7">
    <source>
        <dbReference type="Proteomes" id="UP000249746"/>
    </source>
</evidence>
<keyword evidence="2" id="KW-0805">Transcription regulation</keyword>
<reference evidence="6 7" key="1">
    <citation type="submission" date="2017-03" db="EMBL/GenBank/DDBJ databases">
        <title>Genomic and clinical evidence uncovers the enterohepatic species Helicobacter valdiviensis as a potential human intestinal pathogen.</title>
        <authorList>
            <person name="Fresia P."/>
            <person name="Jara R."/>
            <person name="Sierra R."/>
            <person name="Ferres I."/>
            <person name="Greif G."/>
            <person name="Iraola G."/>
            <person name="Collado L."/>
        </authorList>
    </citation>
    <scope>NUCLEOTIDE SEQUENCE [LARGE SCALE GENOMIC DNA]</scope>
    <source>
        <strain evidence="6 7">WBE14</strain>
    </source>
</reference>
<evidence type="ECO:0000256" key="3">
    <source>
        <dbReference type="ARBA" id="ARBA00023125"/>
    </source>
</evidence>
<keyword evidence="3" id="KW-0238">DNA-binding</keyword>
<dbReference type="Gene3D" id="1.10.10.10">
    <property type="entry name" value="Winged helix-like DNA-binding domain superfamily/Winged helix DNA-binding domain"/>
    <property type="match status" value="1"/>
</dbReference>
<dbReference type="AlphaFoldDB" id="A0A2W6NHP6"/>
<comment type="similarity">
    <text evidence="1">Belongs to the LysR transcriptional regulatory family.</text>
</comment>
<comment type="caution">
    <text evidence="6">The sequence shown here is derived from an EMBL/GenBank/DDBJ whole genome shotgun (WGS) entry which is preliminary data.</text>
</comment>
<dbReference type="SUPFAM" id="SSF46785">
    <property type="entry name" value="Winged helix' DNA-binding domain"/>
    <property type="match status" value="1"/>
</dbReference>
<keyword evidence="7" id="KW-1185">Reference proteome</keyword>
<dbReference type="InterPro" id="IPR000847">
    <property type="entry name" value="LysR_HTH_N"/>
</dbReference>
<dbReference type="Proteomes" id="UP000249746">
    <property type="component" value="Unassembled WGS sequence"/>
</dbReference>
<evidence type="ECO:0000256" key="2">
    <source>
        <dbReference type="ARBA" id="ARBA00023015"/>
    </source>
</evidence>
<dbReference type="PANTHER" id="PTHR30126:SF64">
    <property type="entry name" value="HTH-TYPE TRANSCRIPTIONAL REGULATOR CITR"/>
    <property type="match status" value="1"/>
</dbReference>
<dbReference type="InterPro" id="IPR005119">
    <property type="entry name" value="LysR_subst-bd"/>
</dbReference>
<dbReference type="Pfam" id="PF03466">
    <property type="entry name" value="LysR_substrate"/>
    <property type="match status" value="1"/>
</dbReference>
<dbReference type="InterPro" id="IPR036390">
    <property type="entry name" value="WH_DNA-bd_sf"/>
</dbReference>
<organism evidence="6 7">
    <name type="scientific">Helicobacter valdiviensis</name>
    <dbReference type="NCBI Taxonomy" id="1458358"/>
    <lineage>
        <taxon>Bacteria</taxon>
        <taxon>Pseudomonadati</taxon>
        <taxon>Campylobacterota</taxon>
        <taxon>Epsilonproteobacteria</taxon>
        <taxon>Campylobacterales</taxon>
        <taxon>Helicobacteraceae</taxon>
        <taxon>Helicobacter</taxon>
    </lineage>
</organism>
<name>A0A2W6NHP6_9HELI</name>
<dbReference type="Gene3D" id="3.40.190.290">
    <property type="match status" value="1"/>
</dbReference>
<dbReference type="EMBL" id="NBIU01000008">
    <property type="protein sequence ID" value="PZT48380.1"/>
    <property type="molecule type" value="Genomic_DNA"/>
</dbReference>
<dbReference type="Pfam" id="PF00126">
    <property type="entry name" value="HTH_1"/>
    <property type="match status" value="1"/>
</dbReference>
<evidence type="ECO:0000256" key="4">
    <source>
        <dbReference type="ARBA" id="ARBA00023163"/>
    </source>
</evidence>
<dbReference type="GO" id="GO:0003700">
    <property type="term" value="F:DNA-binding transcription factor activity"/>
    <property type="evidence" value="ECO:0007669"/>
    <property type="project" value="InterPro"/>
</dbReference>
<evidence type="ECO:0000313" key="6">
    <source>
        <dbReference type="EMBL" id="PZT48380.1"/>
    </source>
</evidence>
<protein>
    <submittedName>
        <fullName evidence="6">Transcriptional regulator</fullName>
    </submittedName>
</protein>
<sequence length="303" mass="35221">MLSDFTKLQTFMVVVKEKSFSKASSKLGISQPAVTQQIKFIEQYFNTKVINRKRNGIQLTRDGENLLIVAQKIEKFIALQQKEMMKTIKRDDRIKIMSSYTVGNFLLPKCIDEIKEEVYSNIDYSVNTSKEAIEGLLKGTCDLALVESMINNDNIVYREWVEDELVLASSSQLPRLIRREDLYSHKWLILTPSTQTSLVIQDYLEKLELDKDKLNIIGEFDSFLEIKKNMLKMKEKNGGDLMTFLPYLHIKDELQARELFTTKIRGLKCKRKLYVASLKERRNDALIENISDYIVFNTKVALH</sequence>
<feature type="domain" description="HTH lysR-type" evidence="5">
    <location>
        <begin position="1"/>
        <end position="60"/>
    </location>
</feature>
<dbReference type="PROSITE" id="PS50931">
    <property type="entry name" value="HTH_LYSR"/>
    <property type="match status" value="1"/>
</dbReference>
<evidence type="ECO:0000259" key="5">
    <source>
        <dbReference type="PROSITE" id="PS50931"/>
    </source>
</evidence>
<accession>A0A2W6NHP6</accession>
<dbReference type="PRINTS" id="PR00039">
    <property type="entry name" value="HTHLYSR"/>
</dbReference>
<evidence type="ECO:0000256" key="1">
    <source>
        <dbReference type="ARBA" id="ARBA00009437"/>
    </source>
</evidence>
<dbReference type="InterPro" id="IPR036388">
    <property type="entry name" value="WH-like_DNA-bd_sf"/>
</dbReference>
<dbReference type="OrthoDB" id="9803735at2"/>
<dbReference type="SUPFAM" id="SSF53850">
    <property type="entry name" value="Periplasmic binding protein-like II"/>
    <property type="match status" value="1"/>
</dbReference>
<dbReference type="GO" id="GO:0000976">
    <property type="term" value="F:transcription cis-regulatory region binding"/>
    <property type="evidence" value="ECO:0007669"/>
    <property type="project" value="TreeGrafter"/>
</dbReference>